<evidence type="ECO:0000313" key="5">
    <source>
        <dbReference type="EMBL" id="AGQ47232.1"/>
    </source>
</evidence>
<name>A8T749_HCMV</name>
<evidence type="ECO:0000313" key="3">
    <source>
        <dbReference type="EMBL" id="ACV65848.1"/>
    </source>
</evidence>
<dbReference type="Proteomes" id="UP000143167">
    <property type="component" value="Segment"/>
</dbReference>
<organism evidence="2 7">
    <name type="scientific">Human cytomegalovirus</name>
    <name type="common">HHV-5</name>
    <name type="synonym">Human herpesvirus 5</name>
    <dbReference type="NCBI Taxonomy" id="10359"/>
    <lineage>
        <taxon>Viruses</taxon>
        <taxon>Duplodnaviria</taxon>
        <taxon>Heunggongvirae</taxon>
        <taxon>Peploviricota</taxon>
        <taxon>Herviviricetes</taxon>
        <taxon>Herpesvirales</taxon>
        <taxon>Orthoherpesviridae</taxon>
        <taxon>Betaherpesvirinae</taxon>
        <taxon>Cytomegalovirus</taxon>
        <taxon>Cytomegalovirus humanbeta5</taxon>
    </lineage>
</organism>
<evidence type="ECO:0000313" key="2">
    <source>
        <dbReference type="EMBL" id="ABV71529.1"/>
    </source>
</evidence>
<evidence type="ECO:0000313" key="6">
    <source>
        <dbReference type="Proteomes" id="UP000143167"/>
    </source>
</evidence>
<keyword evidence="1" id="KW-1133">Transmembrane helix</keyword>
<evidence type="ECO:0000256" key="1">
    <source>
        <dbReference type="SAM" id="Phobius"/>
    </source>
</evidence>
<dbReference type="EMBL" id="EF999921">
    <property type="protein sequence ID" value="ABV71529.1"/>
    <property type="molecule type" value="Genomic_DNA"/>
</dbReference>
<reference evidence="5" key="3">
    <citation type="submission" date="2013-06" db="EMBL/GenBank/DDBJ databases">
        <title>Human cytomegalovirus RL11 gene family: variation, recombination and transcription.</title>
        <authorList>
            <person name="Davison A.J."/>
        </authorList>
    </citation>
    <scope>NUCLEOTIDE SEQUENCE</scope>
    <source>
        <strain evidence="3">HAN25</strain>
        <strain evidence="4">TB40/E</strain>
    </source>
</reference>
<proteinExistence type="predicted"/>
<sequence length="417" mass="46999">MRTQHRRRNKSSYTQITCMFIIFWILQKSKCNNTTIANTSTSITLTSLISTAQLTSTLQTTGMSTTTFTSSDVNANTSTGFTASSAKSTDVISTISTIPTQTSTINATVMTTSPNGGMNLSTQHIISSTATSQATTSLPINTSTMVTNTTQNISTPLPTCSSSNSTFNDTSNNRTCHENSTISQESETLLKAIQGDNITIIHNLTTTSCYKTAWLRHFNISTHRKYTHPNIKSGKFSNHSLKILHSRVLCEWQTHYLKHHYDLCFTCDQNLSLSLYGLNFTHSGKYSFRCYKSGHPSEQNQNFNLQVHPRNNTNETHVNPWICEEPKHEWDTLAATSDKPTSHKDDTTTSSTDHLYRYNNHSNTSHGRHTTWTLVLICIACILLFFVRRALNKKYHPLRDDISESEFIVRYNPEHED</sequence>
<dbReference type="EMBL" id="GQ465282">
    <property type="protein sequence ID" value="ACV66126.1"/>
    <property type="molecule type" value="Genomic_DNA"/>
</dbReference>
<dbReference type="EMBL" id="KF297339">
    <property type="protein sequence ID" value="AGQ47232.1"/>
    <property type="molecule type" value="Genomic_DNA"/>
</dbReference>
<reference evidence="2 7" key="2">
    <citation type="journal article" date="2008" name="J. Gen. Virol.">
        <title>Cloning and sequencing of a highly productive, endotheliotropic virus strain derived from human cytomegalovirus TB40/E.</title>
        <authorList>
            <person name="Sinzger C."/>
            <person name="Hahn G."/>
            <person name="Digel M."/>
            <person name="Katona R."/>
            <person name="Sampaio K.L."/>
            <person name="Messerle M."/>
            <person name="Hengel H."/>
            <person name="Koszinowski U."/>
            <person name="Brune W."/>
            <person name="Adler B."/>
        </authorList>
    </citation>
    <scope>NUCLEOTIDE SEQUENCE [LARGE SCALE GENOMIC DNA]</scope>
    <source>
        <strain evidence="2">TB40/E</strain>
    </source>
</reference>
<dbReference type="EMBL" id="GQ465268">
    <property type="protein sequence ID" value="ACV65848.1"/>
    <property type="molecule type" value="Genomic_DNA"/>
</dbReference>
<accession>A8T749</accession>
<gene>
    <name evidence="3" type="primary">RL12</name>
</gene>
<dbReference type="Proteomes" id="UP000181190">
    <property type="component" value="Genome"/>
</dbReference>
<evidence type="ECO:0000313" key="4">
    <source>
        <dbReference type="EMBL" id="ACV66126.1"/>
    </source>
</evidence>
<keyword evidence="1" id="KW-0812">Transmembrane</keyword>
<reference evidence="5 6" key="1">
    <citation type="journal article" date="2005" name="Nat. Immunol.">
        <title>Downregulation of natural killer cell-activating ligand CD155 by human cytomegalovirus UL141.</title>
        <authorList>
            <person name="Tomasec P."/>
            <person name="Wang E.C."/>
            <person name="Davison A.J."/>
            <person name="Vojtesek B."/>
            <person name="Armstrong M."/>
            <person name="Griffin C."/>
            <person name="McSharry B.P."/>
            <person name="Morris R.J."/>
            <person name="Llewellyn-Lacey S."/>
            <person name="Rickards C."/>
            <person name="Nomoto A."/>
            <person name="Sinzger C."/>
            <person name="Wilkinson G.W."/>
        </authorList>
    </citation>
    <scope>NUCLEOTIDE SEQUENCE [LARGE SCALE GENOMIC DNA]</scope>
    <source>
        <strain evidence="5">TB40/E</strain>
    </source>
</reference>
<keyword evidence="1" id="KW-0472">Membrane</keyword>
<protein>
    <submittedName>
        <fullName evidence="2 3">RL12</fullName>
    </submittedName>
</protein>
<evidence type="ECO:0000313" key="7">
    <source>
        <dbReference type="Proteomes" id="UP000181190"/>
    </source>
</evidence>
<organismHost>
    <name type="scientific">Homo sapiens</name>
    <name type="common">Human</name>
    <dbReference type="NCBI Taxonomy" id="9606"/>
</organismHost>
<feature type="transmembrane region" description="Helical" evidence="1">
    <location>
        <begin position="369"/>
        <end position="387"/>
    </location>
</feature>